<reference evidence="1 2" key="1">
    <citation type="submission" date="2021-05" db="EMBL/GenBank/DDBJ databases">
        <title>A Polyphasic approach of four new species of the genus Ohtaekwangia: Ohtaekwangia histidinii sp. nov., Ohtaekwangia cretensis sp. nov., Ohtaekwangia indiensis sp. nov., Ohtaekwangia reichenbachii sp. nov. from diverse environment.</title>
        <authorList>
            <person name="Octaviana S."/>
        </authorList>
    </citation>
    <scope>NUCLEOTIDE SEQUENCE [LARGE SCALE GENOMIC DNA]</scope>
    <source>
        <strain evidence="1 2">PWU20</strain>
    </source>
</reference>
<sequence>MTKSLPSFTIVRNTSMVVMLMGLTIIKGFSQQNIQFTQYMFNGHVINPAYAGADEALSLTFVQRSQWSAIEGAPSTQTLTGHTLFNNKHVGLGLTLVNDKIGVHKNFTALTSYAYHLSVSHKAQVSLGVQGGLKSMRSDYGSLNASNDPRVADASISKTYPDLGFGIYYRSPTIHAGLSVPQIIQEKYALNDSLSINISKTNILFFSKYRIPLNENLEVEPGILLKYFAGVPLSFDLNANLIYRQVFVTGLSYRNKESFDFLLKAKVSEQLQIGYAYDYPINAVSRIGNGSHELMINYQFRYTQRNVTSPR</sequence>
<accession>A0ABS5VKG9</accession>
<dbReference type="RefSeq" id="WP_254151633.1">
    <property type="nucleotide sequence ID" value="NZ_JAHESD010000002.1"/>
</dbReference>
<dbReference type="Proteomes" id="UP000772618">
    <property type="component" value="Unassembled WGS sequence"/>
</dbReference>
<keyword evidence="2" id="KW-1185">Reference proteome</keyword>
<dbReference type="NCBIfam" id="TIGR03519">
    <property type="entry name" value="T9SS_PorP_fam"/>
    <property type="match status" value="1"/>
</dbReference>
<protein>
    <submittedName>
        <fullName evidence="1">Type IX secretion system membrane protein PorP/SprF</fullName>
    </submittedName>
</protein>
<comment type="caution">
    <text evidence="1">The sequence shown here is derived from an EMBL/GenBank/DDBJ whole genome shotgun (WGS) entry which is preliminary data.</text>
</comment>
<gene>
    <name evidence="1" type="ORF">KK060_01520</name>
</gene>
<name>A0ABS5VKG9_9BACT</name>
<dbReference type="InterPro" id="IPR019861">
    <property type="entry name" value="PorP/SprF_Bacteroidetes"/>
</dbReference>
<organism evidence="1 2">
    <name type="scientific">Chryseosolibacter indicus</name>
    <dbReference type="NCBI Taxonomy" id="2782351"/>
    <lineage>
        <taxon>Bacteria</taxon>
        <taxon>Pseudomonadati</taxon>
        <taxon>Bacteroidota</taxon>
        <taxon>Cytophagia</taxon>
        <taxon>Cytophagales</taxon>
        <taxon>Chryseotaleaceae</taxon>
        <taxon>Chryseosolibacter</taxon>
    </lineage>
</organism>
<proteinExistence type="predicted"/>
<dbReference type="EMBL" id="JAHESD010000002">
    <property type="protein sequence ID" value="MBT1701937.1"/>
    <property type="molecule type" value="Genomic_DNA"/>
</dbReference>
<evidence type="ECO:0000313" key="1">
    <source>
        <dbReference type="EMBL" id="MBT1701937.1"/>
    </source>
</evidence>
<evidence type="ECO:0000313" key="2">
    <source>
        <dbReference type="Proteomes" id="UP000772618"/>
    </source>
</evidence>
<dbReference type="Pfam" id="PF11751">
    <property type="entry name" value="PorP_SprF"/>
    <property type="match status" value="1"/>
</dbReference>